<gene>
    <name evidence="2" type="ORF">HHJ78_10560</name>
</gene>
<evidence type="ECO:0000256" key="1">
    <source>
        <dbReference type="SAM" id="SignalP"/>
    </source>
</evidence>
<comment type="caution">
    <text evidence="2">The sequence shown here is derived from an EMBL/GenBank/DDBJ whole genome shotgun (WGS) entry which is preliminary data.</text>
</comment>
<name>A0A7Y0U2Y2_9ACTO</name>
<sequence length="101" mass="10488">MTSLKKTAFVSTLVLSLCFSQTCPISAQASPQLLSKYSSSQVTSKINNAEISKLLAVAKLITMSMGEVAYAAAGGSGVVIVAEFLPSFGSNGGYTYTVKPQ</sequence>
<evidence type="ECO:0000313" key="3">
    <source>
        <dbReference type="Proteomes" id="UP000578252"/>
    </source>
</evidence>
<keyword evidence="1" id="KW-0732">Signal</keyword>
<feature type="signal peptide" evidence="1">
    <location>
        <begin position="1"/>
        <end position="29"/>
    </location>
</feature>
<dbReference type="AlphaFoldDB" id="A0A7Y0U2Y2"/>
<dbReference type="Proteomes" id="UP000578252">
    <property type="component" value="Unassembled WGS sequence"/>
</dbReference>
<reference evidence="2 3" key="1">
    <citation type="submission" date="2020-04" db="EMBL/GenBank/DDBJ databases">
        <title>Antimicrobial susceptibility and clonality of vaginal-derived multi-drug resistant Mobiluncus isolates in China.</title>
        <authorList>
            <person name="Zhang X."/>
        </authorList>
    </citation>
    <scope>NUCLEOTIDE SEQUENCE [LARGE SCALE GENOMIC DNA]</scope>
    <source>
        <strain evidence="2 3">13</strain>
    </source>
</reference>
<proteinExistence type="predicted"/>
<dbReference type="EMBL" id="JABCUR010000013">
    <property type="protein sequence ID" value="NMW65933.1"/>
    <property type="molecule type" value="Genomic_DNA"/>
</dbReference>
<feature type="chain" id="PRO_5038757273" evidence="1">
    <location>
        <begin position="30"/>
        <end position="101"/>
    </location>
</feature>
<protein>
    <submittedName>
        <fullName evidence="2">Uncharacterized protein</fullName>
    </submittedName>
</protein>
<organism evidence="2 3">
    <name type="scientific">Mobiluncus mulieris</name>
    <dbReference type="NCBI Taxonomy" id="2052"/>
    <lineage>
        <taxon>Bacteria</taxon>
        <taxon>Bacillati</taxon>
        <taxon>Actinomycetota</taxon>
        <taxon>Actinomycetes</taxon>
        <taxon>Actinomycetales</taxon>
        <taxon>Actinomycetaceae</taxon>
        <taxon>Mobiluncus</taxon>
    </lineage>
</organism>
<accession>A0A7Y0U2Y2</accession>
<evidence type="ECO:0000313" key="2">
    <source>
        <dbReference type="EMBL" id="NMW65933.1"/>
    </source>
</evidence>